<feature type="domain" description="DUF2059" evidence="1">
    <location>
        <begin position="95"/>
        <end position="152"/>
    </location>
</feature>
<dbReference type="EMBL" id="CP003789">
    <property type="protein sequence ID" value="AGA64730.1"/>
    <property type="molecule type" value="Genomic_DNA"/>
</dbReference>
<accession>L0EV53</accession>
<evidence type="ECO:0000313" key="2">
    <source>
        <dbReference type="EMBL" id="AGA64730.1"/>
    </source>
</evidence>
<sequence>MDKNNSLRCVIIQLLFIFGIMFVPSVSAAEITEEHLKAAHKAIKALNVTAQFNVILPNMAEKLKSNLIQVYPNYSDSIAAVVNDQALKLVVRRVDLEKEIENIYAKNFTISELNVISEFYSSEAGKKLLANGPTIITDMMKSADVWAASLSKDISKNTDEALAKIIKDKPIPEDVKKTGIKK</sequence>
<dbReference type="STRING" id="1215343.B488_07380"/>
<dbReference type="AlphaFoldDB" id="L0EV53"/>
<organism evidence="2 3">
    <name type="scientific">Liberibacter crescens (strain BT-1)</name>
    <dbReference type="NCBI Taxonomy" id="1215343"/>
    <lineage>
        <taxon>Bacteria</taxon>
        <taxon>Pseudomonadati</taxon>
        <taxon>Pseudomonadota</taxon>
        <taxon>Alphaproteobacteria</taxon>
        <taxon>Hyphomicrobiales</taxon>
        <taxon>Rhizobiaceae</taxon>
        <taxon>Liberibacter</taxon>
    </lineage>
</organism>
<dbReference type="Proteomes" id="UP000010799">
    <property type="component" value="Chromosome"/>
</dbReference>
<dbReference type="RefSeq" id="WP_015273157.1">
    <property type="nucleotide sequence ID" value="NC_019907.1"/>
</dbReference>
<protein>
    <recommendedName>
        <fullName evidence="1">DUF2059 domain-containing protein</fullName>
    </recommendedName>
</protein>
<name>L0EV53_LIBCB</name>
<keyword evidence="3" id="KW-1185">Reference proteome</keyword>
<dbReference type="eggNOG" id="COG3184">
    <property type="taxonomic scope" value="Bacteria"/>
</dbReference>
<dbReference type="PATRIC" id="fig|1215343.11.peg.760"/>
<proteinExistence type="predicted"/>
<gene>
    <name evidence="2" type="ordered locus">B488_07380</name>
</gene>
<dbReference type="InterPro" id="IPR018637">
    <property type="entry name" value="DUF2059"/>
</dbReference>
<reference evidence="2 3" key="1">
    <citation type="journal article" date="2012" name="Stand. Genomic Sci.">
        <title>Complete genome sequence of Liberibacter crescens BT-1.</title>
        <authorList>
            <person name="Leonard M.T."/>
            <person name="Fagen J.R."/>
            <person name="Davis-Richardson A.G."/>
            <person name="Davis M.J."/>
            <person name="Triplett E.W."/>
        </authorList>
    </citation>
    <scope>NUCLEOTIDE SEQUENCE [LARGE SCALE GENOMIC DNA]</scope>
    <source>
        <strain evidence="2 3">BT-1</strain>
    </source>
</reference>
<evidence type="ECO:0000313" key="3">
    <source>
        <dbReference type="Proteomes" id="UP000010799"/>
    </source>
</evidence>
<dbReference type="KEGG" id="lcc:B488_07380"/>
<evidence type="ECO:0000259" key="1">
    <source>
        <dbReference type="Pfam" id="PF09832"/>
    </source>
</evidence>
<dbReference type="Pfam" id="PF09832">
    <property type="entry name" value="DUF2059"/>
    <property type="match status" value="1"/>
</dbReference>
<dbReference type="HOGENOM" id="CLU_108027_0_0_5"/>